<evidence type="ECO:0000256" key="1">
    <source>
        <dbReference type="ARBA" id="ARBA00022679"/>
    </source>
</evidence>
<dbReference type="PANTHER" id="PTHR32385:SF23">
    <property type="entry name" value="NUCLEOTIDE-DIPHOSPHO-SUGAR TRANSFERASE"/>
    <property type="match status" value="1"/>
</dbReference>
<dbReference type="GO" id="GO:0000030">
    <property type="term" value="F:mannosyltransferase activity"/>
    <property type="evidence" value="ECO:0007669"/>
    <property type="project" value="TreeGrafter"/>
</dbReference>
<dbReference type="GO" id="GO:0051999">
    <property type="term" value="P:mannosyl-inositol phosphorylceramide biosynthetic process"/>
    <property type="evidence" value="ECO:0007669"/>
    <property type="project" value="TreeGrafter"/>
</dbReference>
<dbReference type="PANTHER" id="PTHR32385">
    <property type="entry name" value="MANNOSYL PHOSPHORYLINOSITOL CERAMIDE SYNTHASE"/>
    <property type="match status" value="1"/>
</dbReference>
<proteinExistence type="predicted"/>
<dbReference type="STRING" id="282301.A0A267DTA4"/>
<organism evidence="3 4">
    <name type="scientific">Macrostomum lignano</name>
    <dbReference type="NCBI Taxonomy" id="282301"/>
    <lineage>
        <taxon>Eukaryota</taxon>
        <taxon>Metazoa</taxon>
        <taxon>Spiralia</taxon>
        <taxon>Lophotrochozoa</taxon>
        <taxon>Platyhelminthes</taxon>
        <taxon>Rhabditophora</taxon>
        <taxon>Macrostomorpha</taxon>
        <taxon>Macrostomida</taxon>
        <taxon>Macrostomidae</taxon>
        <taxon>Macrostomum</taxon>
    </lineage>
</organism>
<accession>A0A267DTA4</accession>
<sequence length="306" mass="35002">MRHRNALFAAAVLSTCICLLLTIGGGGNGAKLIKGAQSSTHMNPAGNPSRRDASGTKNASLKAQARASNIIKILHQSWKTRQLPARAVRWSASWKSCFPDWEWRLWTDQDNLALVRDHYAWFLPVYNGQRYNIERADLARYFYLYHFGGIYTDLDTVCMKNFEHLLHLETLVFGAMDTHPGDSVLPGQLVQNSFMASLRPGHPFWMRLLRRIERNFNAGKRGRPEDNTGPTVLMEELRLYVRSNASDVKVYPGKYFNPFSWTLRNSKICKDFGQMSDSVEKICINSFPKAFVVQLHTQSWGRGRMR</sequence>
<dbReference type="InterPro" id="IPR051706">
    <property type="entry name" value="Glycosyltransferase_domain"/>
</dbReference>
<dbReference type="EMBL" id="NIVC01003248">
    <property type="protein sequence ID" value="PAA52406.1"/>
    <property type="molecule type" value="Genomic_DNA"/>
</dbReference>
<dbReference type="Pfam" id="PF04488">
    <property type="entry name" value="Gly_transf_sug"/>
    <property type="match status" value="1"/>
</dbReference>
<keyword evidence="4" id="KW-1185">Reference proteome</keyword>
<name>A0A267DTA4_9PLAT</name>
<reference evidence="3 4" key="1">
    <citation type="submission" date="2017-06" db="EMBL/GenBank/DDBJ databases">
        <title>A platform for efficient transgenesis in Macrostomum lignano, a flatworm model organism for stem cell research.</title>
        <authorList>
            <person name="Berezikov E."/>
        </authorList>
    </citation>
    <scope>NUCLEOTIDE SEQUENCE [LARGE SCALE GENOMIC DNA]</scope>
    <source>
        <strain evidence="3">DV1</strain>
        <tissue evidence="3">Whole organism</tissue>
    </source>
</reference>
<dbReference type="OrthoDB" id="10020246at2759"/>
<dbReference type="Proteomes" id="UP000215902">
    <property type="component" value="Unassembled WGS sequence"/>
</dbReference>
<evidence type="ECO:0000313" key="4">
    <source>
        <dbReference type="Proteomes" id="UP000215902"/>
    </source>
</evidence>
<evidence type="ECO:0000256" key="2">
    <source>
        <dbReference type="SAM" id="MobiDB-lite"/>
    </source>
</evidence>
<gene>
    <name evidence="3" type="ORF">BOX15_Mlig010228g2</name>
</gene>
<dbReference type="GO" id="GO:0016020">
    <property type="term" value="C:membrane"/>
    <property type="evidence" value="ECO:0007669"/>
    <property type="project" value="GOC"/>
</dbReference>
<evidence type="ECO:0000313" key="3">
    <source>
        <dbReference type="EMBL" id="PAA52406.1"/>
    </source>
</evidence>
<dbReference type="InterPro" id="IPR029044">
    <property type="entry name" value="Nucleotide-diphossugar_trans"/>
</dbReference>
<comment type="caution">
    <text evidence="3">The sequence shown here is derived from an EMBL/GenBank/DDBJ whole genome shotgun (WGS) entry which is preliminary data.</text>
</comment>
<feature type="region of interest" description="Disordered" evidence="2">
    <location>
        <begin position="38"/>
        <end position="58"/>
    </location>
</feature>
<dbReference type="InterPro" id="IPR007577">
    <property type="entry name" value="GlycoTrfase_DXD_sugar-bd_CS"/>
</dbReference>
<keyword evidence="1" id="KW-0808">Transferase</keyword>
<evidence type="ECO:0008006" key="5">
    <source>
        <dbReference type="Google" id="ProtNLM"/>
    </source>
</evidence>
<dbReference type="SUPFAM" id="SSF53448">
    <property type="entry name" value="Nucleotide-diphospho-sugar transferases"/>
    <property type="match status" value="1"/>
</dbReference>
<dbReference type="AlphaFoldDB" id="A0A267DTA4"/>
<protein>
    <recommendedName>
        <fullName evidence="5">Alpha-1,4-N-acetylglucosaminyltransferase</fullName>
    </recommendedName>
</protein>
<dbReference type="Gene3D" id="3.90.550.20">
    <property type="match status" value="1"/>
</dbReference>